<evidence type="ECO:0000313" key="3">
    <source>
        <dbReference type="EMBL" id="OGY17427.1"/>
    </source>
</evidence>
<gene>
    <name evidence="3" type="ORF">A2785_01120</name>
</gene>
<accession>A0A1G1VQC5</accession>
<dbReference type="AlphaFoldDB" id="A0A1G1VQC5"/>
<protein>
    <submittedName>
        <fullName evidence="3">Uncharacterized protein</fullName>
    </submittedName>
</protein>
<reference evidence="3 4" key="1">
    <citation type="journal article" date="2016" name="Nat. Commun.">
        <title>Thousands of microbial genomes shed light on interconnected biogeochemical processes in an aquifer system.</title>
        <authorList>
            <person name="Anantharaman K."/>
            <person name="Brown C.T."/>
            <person name="Hug L.A."/>
            <person name="Sharon I."/>
            <person name="Castelle C.J."/>
            <person name="Probst A.J."/>
            <person name="Thomas B.C."/>
            <person name="Singh A."/>
            <person name="Wilkins M.J."/>
            <person name="Karaoz U."/>
            <person name="Brodie E.L."/>
            <person name="Williams K.H."/>
            <person name="Hubbard S.S."/>
            <person name="Banfield J.F."/>
        </authorList>
    </citation>
    <scope>NUCLEOTIDE SEQUENCE [LARGE SCALE GENOMIC DNA]</scope>
</reference>
<name>A0A1G1VQC5_9BACT</name>
<organism evidence="3 4">
    <name type="scientific">Candidatus Chisholmbacteria bacterium RIFCSPHIGHO2_01_FULL_49_18</name>
    <dbReference type="NCBI Taxonomy" id="1797590"/>
    <lineage>
        <taxon>Bacteria</taxon>
        <taxon>Candidatus Chisholmiibacteriota</taxon>
    </lineage>
</organism>
<dbReference type="EMBL" id="MHCI01000001">
    <property type="protein sequence ID" value="OGY17427.1"/>
    <property type="molecule type" value="Genomic_DNA"/>
</dbReference>
<comment type="caution">
    <text evidence="3">The sequence shown here is derived from an EMBL/GenBank/DDBJ whole genome shotgun (WGS) entry which is preliminary data.</text>
</comment>
<feature type="region of interest" description="Disordered" evidence="1">
    <location>
        <begin position="30"/>
        <end position="71"/>
    </location>
</feature>
<evidence type="ECO:0000256" key="2">
    <source>
        <dbReference type="SAM" id="Phobius"/>
    </source>
</evidence>
<keyword evidence="2" id="KW-0812">Transmembrane</keyword>
<sequence length="213" mass="22560">MQWKPFIAGVITIIVLLALAGGGYYFGTKQPKQTSPQSQTSEATLPEQQSQTQTTPAPQLSPVPTTTPTTTVSAGGILSFSAYSAQLPAGWEPEHDQDANTPIDRLTLTKGNYEISIYQATTGGAMCLYPGDAPFEGPSATYDVFAEIAGSGGVSYRRSGTAGDTAFTVCRMQDDGTYFLPTGFGHIQFKLPAGYDPKILAEMDAIIASLQSD</sequence>
<evidence type="ECO:0000256" key="1">
    <source>
        <dbReference type="SAM" id="MobiDB-lite"/>
    </source>
</evidence>
<dbReference type="Proteomes" id="UP000179069">
    <property type="component" value="Unassembled WGS sequence"/>
</dbReference>
<evidence type="ECO:0000313" key="4">
    <source>
        <dbReference type="Proteomes" id="UP000179069"/>
    </source>
</evidence>
<keyword evidence="2" id="KW-0472">Membrane</keyword>
<keyword evidence="2" id="KW-1133">Transmembrane helix</keyword>
<feature type="transmembrane region" description="Helical" evidence="2">
    <location>
        <begin position="6"/>
        <end position="27"/>
    </location>
</feature>
<proteinExistence type="predicted"/>